<accession>A0AAD7LJV3</accession>
<evidence type="ECO:0000259" key="2">
    <source>
        <dbReference type="PROSITE" id="PS50076"/>
    </source>
</evidence>
<dbReference type="AlphaFoldDB" id="A0AAD7LJV3"/>
<proteinExistence type="predicted"/>
<dbReference type="InterPro" id="IPR056988">
    <property type="entry name" value="Zn_ribbon_pln"/>
</dbReference>
<dbReference type="KEGG" id="qsa:O6P43_019898"/>
<dbReference type="Gene3D" id="1.10.287.110">
    <property type="entry name" value="DnaJ domain"/>
    <property type="match status" value="1"/>
</dbReference>
<dbReference type="SMART" id="SM00271">
    <property type="entry name" value="DnaJ"/>
    <property type="match status" value="1"/>
</dbReference>
<comment type="caution">
    <text evidence="3">The sequence shown here is derived from an EMBL/GenBank/DDBJ whole genome shotgun (WGS) entry which is preliminary data.</text>
</comment>
<dbReference type="InterPro" id="IPR024593">
    <property type="entry name" value="DUF3444"/>
</dbReference>
<dbReference type="PANTHER" id="PTHR44137:SF32">
    <property type="entry name" value="DNAJ HEAT SHOCK AMINO-TERMINAL DOMAIN PROTEIN"/>
    <property type="match status" value="1"/>
</dbReference>
<evidence type="ECO:0000256" key="1">
    <source>
        <dbReference type="SAM" id="MobiDB-lite"/>
    </source>
</evidence>
<evidence type="ECO:0000313" key="4">
    <source>
        <dbReference type="Proteomes" id="UP001163823"/>
    </source>
</evidence>
<feature type="domain" description="J" evidence="2">
    <location>
        <begin position="135"/>
        <end position="199"/>
    </location>
</feature>
<dbReference type="InterPro" id="IPR001623">
    <property type="entry name" value="DnaJ_domain"/>
</dbReference>
<dbReference type="PRINTS" id="PR00625">
    <property type="entry name" value="JDOMAIN"/>
</dbReference>
<dbReference type="Proteomes" id="UP001163823">
    <property type="component" value="Chromosome 8"/>
</dbReference>
<dbReference type="PANTHER" id="PTHR44137">
    <property type="entry name" value="BNAC03G44070D PROTEIN"/>
    <property type="match status" value="1"/>
</dbReference>
<feature type="region of interest" description="Disordered" evidence="1">
    <location>
        <begin position="801"/>
        <end position="821"/>
    </location>
</feature>
<protein>
    <submittedName>
        <fullName evidence="3">DnaJ</fullName>
    </submittedName>
</protein>
<evidence type="ECO:0000313" key="3">
    <source>
        <dbReference type="EMBL" id="KAJ7959302.1"/>
    </source>
</evidence>
<dbReference type="CDD" id="cd06257">
    <property type="entry name" value="DnaJ"/>
    <property type="match status" value="1"/>
</dbReference>
<sequence>MNTSLLINCFSDLSGIFENLGFQFKVQYWRIPTRGLHVLNSNVYGSTFAYISLKLGEEETNCKLGQLEVMECNKDEAVRAKEIAETKFTERDYAGAKKFALKAQNLYPDLEGLSQFMLTLDIYISAENKISGETDWYGILGVNPVADDDTVRKQYRKLALSLHPDKNKSLGAEGAFKFVSEAWGLLSDKAKRLAYNQKRSLKGFQKKTPSHAGSQSAASTSNGYYNFTNNVTTNLRTTNSNTQSVPPSVSPLRKKADTFWTICNLCKTHYEYLRIYLNHTLLCPNCNEAFLALEKGPPPNVFKSSNWSSHQQHQHSRHHTAGSNSGNPARNRAVAQNAEHWGPYSRMASFGSTVGSASASAQAASVVQQASEKLKREREGAFATTEWERSHISQRTDVSFRKVDRPLKKRMTVDIRKNGWGSNMANHMAMGQGAERSNGFPGASINRHRTREMSISEVQNMLLNKARTEIRKKLAEWRSVAKAKITNKENENKKQKNMLNGDIHEQKKYGQSIFNGKGHKNIRSFSGTSADNTDTEDQAPISINVPDSDFHNFDLDRTENSFGEDQVWAAYDNDDGMPRYYARIHKVLSLKPFSMRISWLNSRSNSELGPLDWVGTGFSKTCGDFRTGRHEITKTLNFFSHMVRWMKGNRGVVRIYPGKGDVWALYRNWSPDWNEHTPDEVIHKYDMVEVLDDFNEELGVLVTPLIKVSGFRTVFHRHTDPKEVRRIPKEEMFRFSHQVPNHLLSGHEADNIPKGCRELDPAATPLELLQITTEANEVSMMVNVKKHNEETLPTQTDMLKKMEAENASKTGEGDMVEEDSP</sequence>
<reference evidence="3" key="1">
    <citation type="journal article" date="2023" name="Science">
        <title>Elucidation of the pathway for biosynthesis of saponin adjuvants from the soapbark tree.</title>
        <authorList>
            <person name="Reed J."/>
            <person name="Orme A."/>
            <person name="El-Demerdash A."/>
            <person name="Owen C."/>
            <person name="Martin L.B.B."/>
            <person name="Misra R.C."/>
            <person name="Kikuchi S."/>
            <person name="Rejzek M."/>
            <person name="Martin A.C."/>
            <person name="Harkess A."/>
            <person name="Leebens-Mack J."/>
            <person name="Louveau T."/>
            <person name="Stephenson M.J."/>
            <person name="Osbourn A."/>
        </authorList>
    </citation>
    <scope>NUCLEOTIDE SEQUENCE</scope>
    <source>
        <strain evidence="3">S10</strain>
    </source>
</reference>
<dbReference type="Pfam" id="PF00226">
    <property type="entry name" value="DnaJ"/>
    <property type="match status" value="1"/>
</dbReference>
<dbReference type="Pfam" id="PF23551">
    <property type="entry name" value="Zn_ribbon_20"/>
    <property type="match status" value="1"/>
</dbReference>
<keyword evidence="4" id="KW-1185">Reference proteome</keyword>
<dbReference type="EMBL" id="JARAOO010000008">
    <property type="protein sequence ID" value="KAJ7959302.1"/>
    <property type="molecule type" value="Genomic_DNA"/>
</dbReference>
<dbReference type="SUPFAM" id="SSF46565">
    <property type="entry name" value="Chaperone J-domain"/>
    <property type="match status" value="1"/>
</dbReference>
<name>A0AAD7LJV3_QUISA</name>
<feature type="region of interest" description="Disordered" evidence="1">
    <location>
        <begin position="302"/>
        <end position="330"/>
    </location>
</feature>
<organism evidence="3 4">
    <name type="scientific">Quillaja saponaria</name>
    <name type="common">Soap bark tree</name>
    <dbReference type="NCBI Taxonomy" id="32244"/>
    <lineage>
        <taxon>Eukaryota</taxon>
        <taxon>Viridiplantae</taxon>
        <taxon>Streptophyta</taxon>
        <taxon>Embryophyta</taxon>
        <taxon>Tracheophyta</taxon>
        <taxon>Spermatophyta</taxon>
        <taxon>Magnoliopsida</taxon>
        <taxon>eudicotyledons</taxon>
        <taxon>Gunneridae</taxon>
        <taxon>Pentapetalae</taxon>
        <taxon>rosids</taxon>
        <taxon>fabids</taxon>
        <taxon>Fabales</taxon>
        <taxon>Quillajaceae</taxon>
        <taxon>Quillaja</taxon>
    </lineage>
</organism>
<gene>
    <name evidence="3" type="ORF">O6P43_019898</name>
</gene>
<dbReference type="InterPro" id="IPR036869">
    <property type="entry name" value="J_dom_sf"/>
</dbReference>
<dbReference type="Pfam" id="PF11926">
    <property type="entry name" value="DUF3444"/>
    <property type="match status" value="1"/>
</dbReference>
<dbReference type="PROSITE" id="PS50076">
    <property type="entry name" value="DNAJ_2"/>
    <property type="match status" value="1"/>
</dbReference>